<evidence type="ECO:0008006" key="2">
    <source>
        <dbReference type="Google" id="ProtNLM"/>
    </source>
</evidence>
<reference evidence="1" key="2">
    <citation type="submission" date="2024-06" db="EMBL/GenBank/DDBJ databases">
        <authorList>
            <person name="Deng Y."/>
        </authorList>
    </citation>
    <scope>NUCLEOTIDE SEQUENCE</scope>
    <source>
        <strain evidence="1">TCYB15</strain>
    </source>
</reference>
<dbReference type="KEGG" id="suly:ABM428_00120"/>
<reference evidence="1" key="1">
    <citation type="journal article" date="2020" name="Int. J. Syst. Evol. Microbiol.">
        <title>Notification of changes in taxonomic opinion previously published outside the IJSEM.</title>
        <authorList>
            <person name="Oren A."/>
            <person name="Garrity G."/>
        </authorList>
    </citation>
    <scope>NUCLEOTIDE SEQUENCE</scope>
    <source>
        <strain evidence="1">TCYB15</strain>
    </source>
</reference>
<protein>
    <recommendedName>
        <fullName evidence="2">Type II toxin-antitoxin system PemK/MazF family toxin</fullName>
    </recommendedName>
</protein>
<proteinExistence type="predicted"/>
<dbReference type="AlphaFoldDB" id="A0AAU8C2U7"/>
<name>A0AAU8C2U7_9RHOB</name>
<evidence type="ECO:0000313" key="1">
    <source>
        <dbReference type="EMBL" id="XCF10284.1"/>
    </source>
</evidence>
<sequence>MYQSPQPFVPAFDWQNLVERGDVVLFRYPLADEYDASAGTRPKRRPCLVLDVFTKGGTCFIELAYGTSAPTNANRGYEVRVGELASWHAAGLKRPSRFVCARRIIVSVNHPGFDDDDDSGTLIGRLDPPLIERMNAVQARLQADADIRAAAQEERREQQAR</sequence>
<organism evidence="1">
    <name type="scientific">Sulfitobacter sp. TCYB15</name>
    <dbReference type="NCBI Taxonomy" id="3229275"/>
    <lineage>
        <taxon>Bacteria</taxon>
        <taxon>Pseudomonadati</taxon>
        <taxon>Pseudomonadota</taxon>
        <taxon>Alphaproteobacteria</taxon>
        <taxon>Rhodobacterales</taxon>
        <taxon>Roseobacteraceae</taxon>
        <taxon>Sulfitobacter</taxon>
    </lineage>
</organism>
<dbReference type="RefSeq" id="WP_353628041.1">
    <property type="nucleotide sequence ID" value="NZ_CP159193.1"/>
</dbReference>
<accession>A0AAU8C2U7</accession>
<dbReference type="EMBL" id="CP159193">
    <property type="protein sequence ID" value="XCF10284.1"/>
    <property type="molecule type" value="Genomic_DNA"/>
</dbReference>
<gene>
    <name evidence="1" type="ORF">ABM428_00120</name>
</gene>